<protein>
    <recommendedName>
        <fullName evidence="6 7">Ribonuclease P protein component</fullName>
        <shortName evidence="6">RNase P protein</shortName>
        <shortName evidence="6">RNaseP protein</shortName>
        <ecNumber evidence="6 7">3.1.26.5</ecNumber>
    </recommendedName>
    <alternativeName>
        <fullName evidence="6">Protein C5</fullName>
    </alternativeName>
</protein>
<comment type="subunit">
    <text evidence="6">Consists of a catalytic RNA component (M1 or rnpB) and a protein subunit.</text>
</comment>
<proteinExistence type="inferred from homology"/>
<dbReference type="NCBIfam" id="TIGR00188">
    <property type="entry name" value="rnpA"/>
    <property type="match status" value="1"/>
</dbReference>
<feature type="region of interest" description="Disordered" evidence="8">
    <location>
        <begin position="120"/>
        <end position="143"/>
    </location>
</feature>
<comment type="function">
    <text evidence="6">RNaseP catalyzes the removal of the 5'-leader sequence from pre-tRNA to produce the mature 5'-terminus. It can also cleave other RNA substrates such as 4.5S RNA. The protein component plays an auxiliary but essential role in vivo by binding to the 5'-leader sequence and broadening the substrate specificity of the ribozyme.</text>
</comment>
<evidence type="ECO:0000256" key="8">
    <source>
        <dbReference type="SAM" id="MobiDB-lite"/>
    </source>
</evidence>
<sequence length="143" mass="16112">MALYTFGADQRLLCAKDYEGVFNATLFKVHQPSFLILATAKSRDASARIGLVVAKKKVRRAHERNRVKRISRESFRLHQRDLAGLDIVVLPKVGIEHISNADLHQQLQLAWQKLSKQFAKHRRQNSPLPASTPSVSTSSVSNQ</sequence>
<keyword evidence="2 6" id="KW-0540">Nuclease</keyword>
<keyword evidence="3 6" id="KW-0255">Endonuclease</keyword>
<dbReference type="AlphaFoldDB" id="A0A1G6MX21"/>
<dbReference type="InterPro" id="IPR014721">
    <property type="entry name" value="Ribsml_uS5_D2-typ_fold_subgr"/>
</dbReference>
<dbReference type="EMBL" id="FMYK01000008">
    <property type="protein sequence ID" value="SDC60148.1"/>
    <property type="molecule type" value="Genomic_DNA"/>
</dbReference>
<evidence type="ECO:0000256" key="3">
    <source>
        <dbReference type="ARBA" id="ARBA00022759"/>
    </source>
</evidence>
<dbReference type="EC" id="3.1.26.5" evidence="6 7"/>
<keyword evidence="1 6" id="KW-0819">tRNA processing</keyword>
<evidence type="ECO:0000256" key="4">
    <source>
        <dbReference type="ARBA" id="ARBA00022801"/>
    </source>
</evidence>
<dbReference type="Gene3D" id="3.30.230.10">
    <property type="match status" value="1"/>
</dbReference>
<dbReference type="SUPFAM" id="SSF54211">
    <property type="entry name" value="Ribosomal protein S5 domain 2-like"/>
    <property type="match status" value="1"/>
</dbReference>
<evidence type="ECO:0000313" key="9">
    <source>
        <dbReference type="EMBL" id="SDC60148.1"/>
    </source>
</evidence>
<gene>
    <name evidence="6" type="primary">rnpA</name>
    <name evidence="9" type="ORF">SAMN05421749_10843</name>
</gene>
<organism evidence="9 10">
    <name type="scientific">Acinetobacter marinus</name>
    <dbReference type="NCBI Taxonomy" id="281375"/>
    <lineage>
        <taxon>Bacteria</taxon>
        <taxon>Pseudomonadati</taxon>
        <taxon>Pseudomonadota</taxon>
        <taxon>Gammaproteobacteria</taxon>
        <taxon>Moraxellales</taxon>
        <taxon>Moraxellaceae</taxon>
        <taxon>Acinetobacter</taxon>
    </lineage>
</organism>
<dbReference type="Pfam" id="PF00825">
    <property type="entry name" value="Ribonuclease_P"/>
    <property type="match status" value="1"/>
</dbReference>
<name>A0A1G6MX21_9GAMM</name>
<feature type="compositionally biased region" description="Low complexity" evidence="8">
    <location>
        <begin position="126"/>
        <end position="143"/>
    </location>
</feature>
<dbReference type="GO" id="GO:0000049">
    <property type="term" value="F:tRNA binding"/>
    <property type="evidence" value="ECO:0007669"/>
    <property type="project" value="UniProtKB-UniRule"/>
</dbReference>
<evidence type="ECO:0000313" key="10">
    <source>
        <dbReference type="Proteomes" id="UP000242317"/>
    </source>
</evidence>
<evidence type="ECO:0000256" key="2">
    <source>
        <dbReference type="ARBA" id="ARBA00022722"/>
    </source>
</evidence>
<dbReference type="OrthoDB" id="9796422at2"/>
<comment type="similarity">
    <text evidence="6">Belongs to the RnpA family.</text>
</comment>
<dbReference type="HAMAP" id="MF_00227">
    <property type="entry name" value="RNase_P"/>
    <property type="match status" value="1"/>
</dbReference>
<dbReference type="PANTHER" id="PTHR33992:SF1">
    <property type="entry name" value="RIBONUCLEASE P PROTEIN COMPONENT"/>
    <property type="match status" value="1"/>
</dbReference>
<accession>A0A1G6MX21</accession>
<keyword evidence="5 6" id="KW-0694">RNA-binding</keyword>
<dbReference type="GO" id="GO:0042781">
    <property type="term" value="F:3'-tRNA processing endoribonuclease activity"/>
    <property type="evidence" value="ECO:0007669"/>
    <property type="project" value="TreeGrafter"/>
</dbReference>
<dbReference type="InterPro" id="IPR020568">
    <property type="entry name" value="Ribosomal_Su5_D2-typ_SF"/>
</dbReference>
<evidence type="ECO:0000256" key="1">
    <source>
        <dbReference type="ARBA" id="ARBA00022694"/>
    </source>
</evidence>
<dbReference type="GO" id="GO:0004526">
    <property type="term" value="F:ribonuclease P activity"/>
    <property type="evidence" value="ECO:0007669"/>
    <property type="project" value="UniProtKB-UniRule"/>
</dbReference>
<evidence type="ECO:0000256" key="7">
    <source>
        <dbReference type="NCBIfam" id="TIGR00188"/>
    </source>
</evidence>
<dbReference type="Proteomes" id="UP000242317">
    <property type="component" value="Unassembled WGS sequence"/>
</dbReference>
<dbReference type="GO" id="GO:0030677">
    <property type="term" value="C:ribonuclease P complex"/>
    <property type="evidence" value="ECO:0007669"/>
    <property type="project" value="TreeGrafter"/>
</dbReference>
<comment type="catalytic activity">
    <reaction evidence="6">
        <text>Endonucleolytic cleavage of RNA, removing 5'-extranucleotides from tRNA precursor.</text>
        <dbReference type="EC" id="3.1.26.5"/>
    </reaction>
</comment>
<keyword evidence="10" id="KW-1185">Reference proteome</keyword>
<dbReference type="RefSeq" id="WP_092620773.1">
    <property type="nucleotide sequence ID" value="NZ_FMYK01000008.1"/>
</dbReference>
<evidence type="ECO:0000256" key="5">
    <source>
        <dbReference type="ARBA" id="ARBA00022884"/>
    </source>
</evidence>
<keyword evidence="4 6" id="KW-0378">Hydrolase</keyword>
<dbReference type="InterPro" id="IPR000100">
    <property type="entry name" value="RNase_P"/>
</dbReference>
<reference evidence="10" key="1">
    <citation type="submission" date="2016-09" db="EMBL/GenBank/DDBJ databases">
        <authorList>
            <person name="Varghese N."/>
            <person name="Submissions S."/>
        </authorList>
    </citation>
    <scope>NUCLEOTIDE SEQUENCE [LARGE SCALE GENOMIC DNA]</scope>
    <source>
        <strain evidence="10">ANC 3699</strain>
    </source>
</reference>
<dbReference type="PANTHER" id="PTHR33992">
    <property type="entry name" value="RIBONUCLEASE P PROTEIN COMPONENT"/>
    <property type="match status" value="1"/>
</dbReference>
<evidence type="ECO:0000256" key="6">
    <source>
        <dbReference type="HAMAP-Rule" id="MF_00227"/>
    </source>
</evidence>
<dbReference type="GO" id="GO:0001682">
    <property type="term" value="P:tRNA 5'-leader removal"/>
    <property type="evidence" value="ECO:0007669"/>
    <property type="project" value="UniProtKB-UniRule"/>
</dbReference>